<proteinExistence type="predicted"/>
<evidence type="ECO:0000256" key="1">
    <source>
        <dbReference type="SAM" id="MobiDB-lite"/>
    </source>
</evidence>
<reference evidence="2" key="1">
    <citation type="submission" date="2014-09" db="EMBL/GenBank/DDBJ databases">
        <authorList>
            <person name="Magalhaes I.L.F."/>
            <person name="Oliveira U."/>
            <person name="Santos F.R."/>
            <person name="Vidigal T.H.D.A."/>
            <person name="Brescovit A.D."/>
            <person name="Santos A.J."/>
        </authorList>
    </citation>
    <scope>NUCLEOTIDE SEQUENCE</scope>
    <source>
        <tissue evidence="2">Shoot tissue taken approximately 20 cm above the soil surface</tissue>
    </source>
</reference>
<reference evidence="2" key="2">
    <citation type="journal article" date="2015" name="Data Brief">
        <title>Shoot transcriptome of the giant reed, Arundo donax.</title>
        <authorList>
            <person name="Barrero R.A."/>
            <person name="Guerrero F.D."/>
            <person name="Moolhuijzen P."/>
            <person name="Goolsby J.A."/>
            <person name="Tidwell J."/>
            <person name="Bellgard S.E."/>
            <person name="Bellgard M.I."/>
        </authorList>
    </citation>
    <scope>NUCLEOTIDE SEQUENCE</scope>
    <source>
        <tissue evidence="2">Shoot tissue taken approximately 20 cm above the soil surface</tissue>
    </source>
</reference>
<feature type="region of interest" description="Disordered" evidence="1">
    <location>
        <begin position="124"/>
        <end position="158"/>
    </location>
</feature>
<protein>
    <submittedName>
        <fullName evidence="2">Uncharacterized protein</fullName>
    </submittedName>
</protein>
<evidence type="ECO:0000313" key="2">
    <source>
        <dbReference type="EMBL" id="JAD77445.1"/>
    </source>
</evidence>
<dbReference type="AlphaFoldDB" id="A0A0A9CVM0"/>
<sequence>MLPFLWGKTFHFRGRRHRGEDHRPRHWRRRRWGRRLRLLRRHRGRLHIARSGQNSRLRLLLRMQGLLIHPLLHHHTRMPTELGHRCQKPQGRFCNPGLRPPHTGSKPESCRASYRNWIKNLRTGASSWTPAEPKPQEAAGNRGEQTEQVERSNPRSQI</sequence>
<organism evidence="2">
    <name type="scientific">Arundo donax</name>
    <name type="common">Giant reed</name>
    <name type="synonym">Donax arundinaceus</name>
    <dbReference type="NCBI Taxonomy" id="35708"/>
    <lineage>
        <taxon>Eukaryota</taxon>
        <taxon>Viridiplantae</taxon>
        <taxon>Streptophyta</taxon>
        <taxon>Embryophyta</taxon>
        <taxon>Tracheophyta</taxon>
        <taxon>Spermatophyta</taxon>
        <taxon>Magnoliopsida</taxon>
        <taxon>Liliopsida</taxon>
        <taxon>Poales</taxon>
        <taxon>Poaceae</taxon>
        <taxon>PACMAD clade</taxon>
        <taxon>Arundinoideae</taxon>
        <taxon>Arundineae</taxon>
        <taxon>Arundo</taxon>
    </lineage>
</organism>
<dbReference type="EMBL" id="GBRH01220450">
    <property type="protein sequence ID" value="JAD77445.1"/>
    <property type="molecule type" value="Transcribed_RNA"/>
</dbReference>
<feature type="compositionally biased region" description="Basic and acidic residues" evidence="1">
    <location>
        <begin position="144"/>
        <end position="158"/>
    </location>
</feature>
<accession>A0A0A9CVM0</accession>
<name>A0A0A9CVM0_ARUDO</name>